<name>A0A0E9SKX0_ANGAN</name>
<reference evidence="1" key="2">
    <citation type="journal article" date="2015" name="Fish Shellfish Immunol.">
        <title>Early steps in the European eel (Anguilla anguilla)-Vibrio vulnificus interaction in the gills: Role of the RtxA13 toxin.</title>
        <authorList>
            <person name="Callol A."/>
            <person name="Pajuelo D."/>
            <person name="Ebbesson L."/>
            <person name="Teles M."/>
            <person name="MacKenzie S."/>
            <person name="Amaro C."/>
        </authorList>
    </citation>
    <scope>NUCLEOTIDE SEQUENCE</scope>
</reference>
<organism evidence="1">
    <name type="scientific">Anguilla anguilla</name>
    <name type="common">European freshwater eel</name>
    <name type="synonym">Muraena anguilla</name>
    <dbReference type="NCBI Taxonomy" id="7936"/>
    <lineage>
        <taxon>Eukaryota</taxon>
        <taxon>Metazoa</taxon>
        <taxon>Chordata</taxon>
        <taxon>Craniata</taxon>
        <taxon>Vertebrata</taxon>
        <taxon>Euteleostomi</taxon>
        <taxon>Actinopterygii</taxon>
        <taxon>Neopterygii</taxon>
        <taxon>Teleostei</taxon>
        <taxon>Anguilliformes</taxon>
        <taxon>Anguillidae</taxon>
        <taxon>Anguilla</taxon>
    </lineage>
</organism>
<dbReference type="AlphaFoldDB" id="A0A0E9SKX0"/>
<dbReference type="EMBL" id="GBXM01066715">
    <property type="protein sequence ID" value="JAH41862.1"/>
    <property type="molecule type" value="Transcribed_RNA"/>
</dbReference>
<reference evidence="1" key="1">
    <citation type="submission" date="2014-11" db="EMBL/GenBank/DDBJ databases">
        <authorList>
            <person name="Amaro Gonzalez C."/>
        </authorList>
    </citation>
    <scope>NUCLEOTIDE SEQUENCE</scope>
</reference>
<accession>A0A0E9SKX0</accession>
<proteinExistence type="predicted"/>
<protein>
    <submittedName>
        <fullName evidence="1">Uncharacterized protein</fullName>
    </submittedName>
</protein>
<evidence type="ECO:0000313" key="1">
    <source>
        <dbReference type="EMBL" id="JAH41862.1"/>
    </source>
</evidence>
<sequence length="27" mass="3307">MIETYSNKSNHKVFMLFFGDIFKFNFT</sequence>